<comment type="caution">
    <text evidence="1">The sequence shown here is derived from an EMBL/GenBank/DDBJ whole genome shotgun (WGS) entry which is preliminary data.</text>
</comment>
<evidence type="ECO:0000313" key="2">
    <source>
        <dbReference type="Proteomes" id="UP000743899"/>
    </source>
</evidence>
<evidence type="ECO:0000313" key="1">
    <source>
        <dbReference type="EMBL" id="NCU19068.1"/>
    </source>
</evidence>
<sequence length="85" mass="9854">MVSAIKISTKRVPFYELAVIADGGTVRTFSKEIYRIRGVIARNVKTNEVVKLSKIYYEIRTVMNRQRQVVAKRKNPSDELKRVII</sequence>
<gene>
    <name evidence="1" type="ORF">GW534_15560</name>
</gene>
<organism evidence="1 2">
    <name type="scientific">Pallidibacillus pasinlerensis</name>
    <dbReference type="NCBI Taxonomy" id="2703818"/>
    <lineage>
        <taxon>Bacteria</taxon>
        <taxon>Bacillati</taxon>
        <taxon>Bacillota</taxon>
        <taxon>Bacilli</taxon>
        <taxon>Bacillales</taxon>
        <taxon>Bacillaceae</taxon>
        <taxon>Pallidibacillus</taxon>
    </lineage>
</organism>
<accession>A0ABX0A6K3</accession>
<name>A0ABX0A6K3_9BACI</name>
<dbReference type="EMBL" id="JAACYS010000117">
    <property type="protein sequence ID" value="NCU19068.1"/>
    <property type="molecule type" value="Genomic_DNA"/>
</dbReference>
<keyword evidence="2" id="KW-1185">Reference proteome</keyword>
<proteinExistence type="predicted"/>
<protein>
    <submittedName>
        <fullName evidence="1">Uncharacterized protein</fullName>
    </submittedName>
</protein>
<reference evidence="1 2" key="1">
    <citation type="submission" date="2020-01" db="EMBL/GenBank/DDBJ databases">
        <title>A novel Bacillus sp. from Pasinler.</title>
        <authorList>
            <person name="Adiguzel A."/>
            <person name="Ay H."/>
            <person name="Baltaci M.O."/>
        </authorList>
    </citation>
    <scope>NUCLEOTIDE SEQUENCE [LARGE SCALE GENOMIC DNA]</scope>
    <source>
        <strain evidence="1 2">P1</strain>
    </source>
</reference>
<dbReference type="Proteomes" id="UP000743899">
    <property type="component" value="Unassembled WGS sequence"/>
</dbReference>